<dbReference type="Proteomes" id="UP000095286">
    <property type="component" value="Unplaced"/>
</dbReference>
<organism evidence="1 2">
    <name type="scientific">Rhabditophanes sp. KR3021</name>
    <dbReference type="NCBI Taxonomy" id="114890"/>
    <lineage>
        <taxon>Eukaryota</taxon>
        <taxon>Metazoa</taxon>
        <taxon>Ecdysozoa</taxon>
        <taxon>Nematoda</taxon>
        <taxon>Chromadorea</taxon>
        <taxon>Rhabditida</taxon>
        <taxon>Tylenchina</taxon>
        <taxon>Panagrolaimomorpha</taxon>
        <taxon>Strongyloidoidea</taxon>
        <taxon>Alloionematidae</taxon>
        <taxon>Rhabditophanes</taxon>
    </lineage>
</organism>
<name>A0AC35TGX4_9BILA</name>
<sequence length="84" mass="9225">MTFESAAAQVKNLKTSPSNDELLQAYALFKQATVGDNTTSKPNMLDQKGRAKWTSWTEKKGTDKHTAETEYIALVGTLVAKYGV</sequence>
<evidence type="ECO:0000313" key="1">
    <source>
        <dbReference type="Proteomes" id="UP000095286"/>
    </source>
</evidence>
<proteinExistence type="predicted"/>
<dbReference type="WBParaSite" id="RSKR_0000051400.1">
    <property type="protein sequence ID" value="RSKR_0000051400.1"/>
    <property type="gene ID" value="RSKR_0000051400"/>
</dbReference>
<reference evidence="2" key="1">
    <citation type="submission" date="2016-11" db="UniProtKB">
        <authorList>
            <consortium name="WormBaseParasite"/>
        </authorList>
    </citation>
    <scope>IDENTIFICATION</scope>
    <source>
        <strain evidence="2">KR3021</strain>
    </source>
</reference>
<evidence type="ECO:0000313" key="2">
    <source>
        <dbReference type="WBParaSite" id="RSKR_0000051400.1"/>
    </source>
</evidence>
<protein>
    <submittedName>
        <fullName evidence="2">ACB domain-containing protein</fullName>
    </submittedName>
</protein>
<accession>A0AC35TGX4</accession>